<dbReference type="Pfam" id="PF14529">
    <property type="entry name" value="Exo_endo_phos_2"/>
    <property type="match status" value="1"/>
</dbReference>
<dbReference type="GO" id="GO:0003824">
    <property type="term" value="F:catalytic activity"/>
    <property type="evidence" value="ECO:0007669"/>
    <property type="project" value="InterPro"/>
</dbReference>
<evidence type="ECO:0000259" key="1">
    <source>
        <dbReference type="Pfam" id="PF14529"/>
    </source>
</evidence>
<dbReference type="SUPFAM" id="SSF56219">
    <property type="entry name" value="DNase I-like"/>
    <property type="match status" value="1"/>
</dbReference>
<organism evidence="2 3">
    <name type="scientific">Mytilus coruscus</name>
    <name type="common">Sea mussel</name>
    <dbReference type="NCBI Taxonomy" id="42192"/>
    <lineage>
        <taxon>Eukaryota</taxon>
        <taxon>Metazoa</taxon>
        <taxon>Spiralia</taxon>
        <taxon>Lophotrochozoa</taxon>
        <taxon>Mollusca</taxon>
        <taxon>Bivalvia</taxon>
        <taxon>Autobranchia</taxon>
        <taxon>Pteriomorphia</taxon>
        <taxon>Mytilida</taxon>
        <taxon>Mytiloidea</taxon>
        <taxon>Mytilidae</taxon>
        <taxon>Mytilinae</taxon>
        <taxon>Mytilus</taxon>
    </lineage>
</organism>
<dbReference type="EMBL" id="CACVKT020000627">
    <property type="protein sequence ID" value="CAC5361566.1"/>
    <property type="molecule type" value="Genomic_DNA"/>
</dbReference>
<protein>
    <recommendedName>
        <fullName evidence="1">Endonuclease/exonuclease/phosphatase domain-containing protein</fullName>
    </recommendedName>
</protein>
<dbReference type="Proteomes" id="UP000507470">
    <property type="component" value="Unassembled WGS sequence"/>
</dbReference>
<dbReference type="OrthoDB" id="7872928at2759"/>
<dbReference type="AlphaFoldDB" id="A0A6J8A6G9"/>
<dbReference type="PANTHER" id="PTHR33395">
    <property type="entry name" value="TRANSCRIPTASE, PUTATIVE-RELATED-RELATED"/>
    <property type="match status" value="1"/>
</dbReference>
<dbReference type="GO" id="GO:0061343">
    <property type="term" value="P:cell adhesion involved in heart morphogenesis"/>
    <property type="evidence" value="ECO:0007669"/>
    <property type="project" value="TreeGrafter"/>
</dbReference>
<accession>A0A6J8A6G9</accession>
<evidence type="ECO:0000313" key="2">
    <source>
        <dbReference type="EMBL" id="CAC5361566.1"/>
    </source>
</evidence>
<feature type="domain" description="Endonuclease/exonuclease/phosphatase" evidence="1">
    <location>
        <begin position="49"/>
        <end position="151"/>
    </location>
</feature>
<dbReference type="GO" id="GO:0031012">
    <property type="term" value="C:extracellular matrix"/>
    <property type="evidence" value="ECO:0007669"/>
    <property type="project" value="TreeGrafter"/>
</dbReference>
<dbReference type="InterPro" id="IPR036691">
    <property type="entry name" value="Endo/exonu/phosph_ase_sf"/>
</dbReference>
<proteinExistence type="predicted"/>
<sequence length="162" mass="18842">MYSVETENVKNGGVLIAIKKGIICQQIYCSKNVELIAVQINITDTKSLIIVSVYRPPSKPDINYFKQMLLEINELKFKFKNSTFWISGDLNLPDINWPSMTIEGKMNQKEIYEIFLDTLNNLDLDQLVDFPTRKDNILDIFCTNQPTLITKIKRYPIYRITI</sequence>
<gene>
    <name evidence="2" type="ORF">MCOR_3659</name>
</gene>
<dbReference type="PANTHER" id="PTHR33395:SF22">
    <property type="entry name" value="REVERSE TRANSCRIPTASE DOMAIN-CONTAINING PROTEIN"/>
    <property type="match status" value="1"/>
</dbReference>
<dbReference type="InterPro" id="IPR005135">
    <property type="entry name" value="Endo/exonuclease/phosphatase"/>
</dbReference>
<dbReference type="Gene3D" id="3.60.10.10">
    <property type="entry name" value="Endonuclease/exonuclease/phosphatase"/>
    <property type="match status" value="1"/>
</dbReference>
<reference evidence="2 3" key="1">
    <citation type="submission" date="2020-06" db="EMBL/GenBank/DDBJ databases">
        <authorList>
            <person name="Li R."/>
            <person name="Bekaert M."/>
        </authorList>
    </citation>
    <scope>NUCLEOTIDE SEQUENCE [LARGE SCALE GENOMIC DNA]</scope>
    <source>
        <strain evidence="3">wild</strain>
    </source>
</reference>
<keyword evidence="3" id="KW-1185">Reference proteome</keyword>
<name>A0A6J8A6G9_MYTCO</name>
<evidence type="ECO:0000313" key="3">
    <source>
        <dbReference type="Proteomes" id="UP000507470"/>
    </source>
</evidence>
<dbReference type="GO" id="GO:0007508">
    <property type="term" value="P:larval heart development"/>
    <property type="evidence" value="ECO:0007669"/>
    <property type="project" value="TreeGrafter"/>
</dbReference>